<dbReference type="EMBL" id="JABBWE010000005">
    <property type="protein sequence ID" value="KAG1802913.1"/>
    <property type="molecule type" value="Genomic_DNA"/>
</dbReference>
<proteinExistence type="predicted"/>
<dbReference type="GeneID" id="64599542"/>
<dbReference type="Proteomes" id="UP000719766">
    <property type="component" value="Unassembled WGS sequence"/>
</dbReference>
<evidence type="ECO:0000313" key="2">
    <source>
        <dbReference type="Proteomes" id="UP000719766"/>
    </source>
</evidence>
<keyword evidence="2" id="KW-1185">Reference proteome</keyword>
<organism evidence="1 2">
    <name type="scientific">Suillus plorans</name>
    <dbReference type="NCBI Taxonomy" id="116603"/>
    <lineage>
        <taxon>Eukaryota</taxon>
        <taxon>Fungi</taxon>
        <taxon>Dikarya</taxon>
        <taxon>Basidiomycota</taxon>
        <taxon>Agaricomycotina</taxon>
        <taxon>Agaricomycetes</taxon>
        <taxon>Agaricomycetidae</taxon>
        <taxon>Boletales</taxon>
        <taxon>Suillineae</taxon>
        <taxon>Suillaceae</taxon>
        <taxon>Suillus</taxon>
    </lineage>
</organism>
<accession>A0A9P7DTQ8</accession>
<dbReference type="RefSeq" id="XP_041165810.1">
    <property type="nucleotide sequence ID" value="XM_041305778.1"/>
</dbReference>
<dbReference type="AlphaFoldDB" id="A0A9P7DTQ8"/>
<dbReference type="OrthoDB" id="3143151at2759"/>
<protein>
    <submittedName>
        <fullName evidence="1">Uncharacterized protein</fullName>
    </submittedName>
</protein>
<reference evidence="1" key="1">
    <citation type="journal article" date="2020" name="New Phytol.">
        <title>Comparative genomics reveals dynamic genome evolution in host specialist ectomycorrhizal fungi.</title>
        <authorList>
            <person name="Lofgren L.A."/>
            <person name="Nguyen N.H."/>
            <person name="Vilgalys R."/>
            <person name="Ruytinx J."/>
            <person name="Liao H.L."/>
            <person name="Branco S."/>
            <person name="Kuo A."/>
            <person name="LaButti K."/>
            <person name="Lipzen A."/>
            <person name="Andreopoulos W."/>
            <person name="Pangilinan J."/>
            <person name="Riley R."/>
            <person name="Hundley H."/>
            <person name="Na H."/>
            <person name="Barry K."/>
            <person name="Grigoriev I.V."/>
            <person name="Stajich J.E."/>
            <person name="Kennedy P.G."/>
        </authorList>
    </citation>
    <scope>NUCLEOTIDE SEQUENCE</scope>
    <source>
        <strain evidence="1">S12</strain>
    </source>
</reference>
<comment type="caution">
    <text evidence="1">The sequence shown here is derived from an EMBL/GenBank/DDBJ whole genome shotgun (WGS) entry which is preliminary data.</text>
</comment>
<sequence>METLWTPLNIILLVTRGMGTLHRKECLDYQMNDCNFMQMIRMSKSLCKKYNKAVRGTADSKLVFGKLDETADPVKVWEWEAQERAAHQRCRCDPTAMDIYEVQLQKVPMRKQQEIQLLAEQEQRPGPIQQRGAATWLAEGLTIEEAQVTLQMAIRRLSAQLTDTQDIDHWRQAGLLFFGNSISNAPGDGQECSMEVDLIMLEEESDARIENQPNSYHPEKTVILLPSNLGLDTCTAIGIDDLVKDTRQEIRARGVKE</sequence>
<evidence type="ECO:0000313" key="1">
    <source>
        <dbReference type="EMBL" id="KAG1802913.1"/>
    </source>
</evidence>
<gene>
    <name evidence="1" type="ORF">HD556DRAFT_1437974</name>
</gene>
<name>A0A9P7DTQ8_9AGAM</name>